<sequence length="982" mass="108501">MTTDPAAADRLSTQDTRPALLEELTRLLADARATAEQDPFANPIQLLATALGGRLAAGQVDEEALEGLVRRLTLDAFTGRAARLRAYLGEADPERNAAIVEGLIRKAATGPQGELVAFETFAARMERVHYGFVVTAHPTFSLSSALQRDLVSLAFGRDPSGAVLDEEARARLLERVEAAQHRPEERLDLDEEHRQAMIVVRHLRAALRRAHKIVLQVAAGLWPERWRALVPRLVSVASWVGYDTDGRSDIPWQASFGKRLAMQAEQLAHYAESVRGLRCGLAQGDPLGPLLELIEARLALALKSCEDECRAFASPDAESIARGARSMAAHRAFRMADAGELAGLLERALAAATTPEAACALAVLRAEVASLGLTAAATHVRINALQLHNALRRQTGMEHAPDDPAHRLTYLAAMTRLIEEARPVRINFGSIAQEKATARRAMMLVAQMLGHLDAAEPVRFLIAECETPVTLLAALYFAKLFGVEERIDISPLFETRKALERGVAILEGALAVPAWRDYVRARGRLCLQTGYSDAGRYLGQTAAAVAIERIRLGLAGLLARHGLEGIEVVIFDTHGESIGRGAHPESLAERLRYVDTPESRRRFEAAGLEVVQETSWQGGDGYLWFITEDSAFAVLTRVLEHVLEPLDEQPDAFYAERAYGDEFFAAVRLFNERVIEEPAYAALLGVYGSNLLYPSGSRPVRRQFDAGGRPAALDHPSQIRAIPHNAVLQQLGILANSIGGVGQAVAKDPDRFLALYRESPRFRRLMRMVEHAFMFTDLAVVKACLDRFDPGFWLTRAEAARDPAEHEELRTVAEHVERMGLHEKLGRIFRILQRDHMDLARALRTHRRLTRRAGERPIVVDAATRDNLHMLHALRLALIERLIRRAVRIPDFSDRHAATHDGLIEAVIRLEVEPALRLLAEIFPRLEAAGPPLDWGEPSTYPGDDGQSYAEEHARLFRPMARDHELVRRIGGAVVHHLGAIG</sequence>
<protein>
    <recommendedName>
        <fullName evidence="2">Phosphoenolpyruvate carboxylase</fullName>
    </recommendedName>
</protein>
<dbReference type="Proteomes" id="UP001301140">
    <property type="component" value="Unassembled WGS sequence"/>
</dbReference>
<proteinExistence type="predicted"/>
<comment type="caution">
    <text evidence="3">The sequence shown here is derived from an EMBL/GenBank/DDBJ whole genome shotgun (WGS) entry which is preliminary data.</text>
</comment>
<evidence type="ECO:0000313" key="3">
    <source>
        <dbReference type="EMBL" id="MDF1586179.1"/>
    </source>
</evidence>
<dbReference type="GO" id="GO:0005829">
    <property type="term" value="C:cytosol"/>
    <property type="evidence" value="ECO:0007669"/>
    <property type="project" value="TreeGrafter"/>
</dbReference>
<dbReference type="EMBL" id="JARGEQ010000073">
    <property type="protein sequence ID" value="MDF1586179.1"/>
    <property type="molecule type" value="Genomic_DNA"/>
</dbReference>
<organism evidence="3 4">
    <name type="scientific">Marinimicrococcus flavescens</name>
    <dbReference type="NCBI Taxonomy" id="3031815"/>
    <lineage>
        <taxon>Bacteria</taxon>
        <taxon>Pseudomonadati</taxon>
        <taxon>Pseudomonadota</taxon>
        <taxon>Alphaproteobacteria</taxon>
        <taxon>Geminicoccales</taxon>
        <taxon>Geminicoccaceae</taxon>
        <taxon>Marinimicrococcus</taxon>
    </lineage>
</organism>
<dbReference type="RefSeq" id="WP_327788595.1">
    <property type="nucleotide sequence ID" value="NZ_JARGEQ010000073.1"/>
</dbReference>
<dbReference type="Pfam" id="PF00311">
    <property type="entry name" value="PEPcase"/>
    <property type="match status" value="1"/>
</dbReference>
<dbReference type="SUPFAM" id="SSF51621">
    <property type="entry name" value="Phosphoenolpyruvate/pyruvate domain"/>
    <property type="match status" value="1"/>
</dbReference>
<evidence type="ECO:0000313" key="4">
    <source>
        <dbReference type="Proteomes" id="UP001301140"/>
    </source>
</evidence>
<evidence type="ECO:0000256" key="1">
    <source>
        <dbReference type="ARBA" id="ARBA00003670"/>
    </source>
</evidence>
<dbReference type="PANTHER" id="PTHR30523:SF6">
    <property type="entry name" value="PHOSPHOENOLPYRUVATE CARBOXYLASE"/>
    <property type="match status" value="1"/>
</dbReference>
<evidence type="ECO:0000256" key="2">
    <source>
        <dbReference type="ARBA" id="ARBA00022419"/>
    </source>
</evidence>
<dbReference type="InterPro" id="IPR015813">
    <property type="entry name" value="Pyrv/PenolPyrv_kinase-like_dom"/>
</dbReference>
<name>A0AAP3V0I5_9PROT</name>
<reference evidence="3 4" key="1">
    <citation type="submission" date="2023-03" db="EMBL/GenBank/DDBJ databases">
        <title>YIM 152171 draft genome.</title>
        <authorList>
            <person name="Yang Z."/>
        </authorList>
    </citation>
    <scope>NUCLEOTIDE SEQUENCE [LARGE SCALE GENOMIC DNA]</scope>
    <source>
        <strain evidence="3 4">YIM 152171</strain>
    </source>
</reference>
<comment type="function">
    <text evidence="1">Forms oxaloacetate, a four-carbon dicarboxylic acid source for the tricarboxylic acid cycle.</text>
</comment>
<dbReference type="AlphaFoldDB" id="A0AAP3V0I5"/>
<dbReference type="GO" id="GO:0008964">
    <property type="term" value="F:phosphoenolpyruvate carboxylase activity"/>
    <property type="evidence" value="ECO:0007669"/>
    <property type="project" value="InterPro"/>
</dbReference>
<dbReference type="GO" id="GO:0015977">
    <property type="term" value="P:carbon fixation"/>
    <property type="evidence" value="ECO:0007669"/>
    <property type="project" value="InterPro"/>
</dbReference>
<accession>A0AAP3V0I5</accession>
<dbReference type="PANTHER" id="PTHR30523">
    <property type="entry name" value="PHOSPHOENOLPYRUVATE CARBOXYLASE"/>
    <property type="match status" value="1"/>
</dbReference>
<keyword evidence="3" id="KW-0456">Lyase</keyword>
<gene>
    <name evidence="3" type="ORF">PZ740_07255</name>
</gene>
<dbReference type="InterPro" id="IPR021135">
    <property type="entry name" value="PEP_COase"/>
</dbReference>
<dbReference type="GO" id="GO:0006099">
    <property type="term" value="P:tricarboxylic acid cycle"/>
    <property type="evidence" value="ECO:0007669"/>
    <property type="project" value="InterPro"/>
</dbReference>
<keyword evidence="4" id="KW-1185">Reference proteome</keyword>